<protein>
    <recommendedName>
        <fullName evidence="2">DM14 domain-containing protein</fullName>
    </recommendedName>
</protein>
<comment type="caution">
    <text evidence="3">The sequence shown here is derived from an EMBL/GenBank/DDBJ whole genome shotgun (WGS) entry which is preliminary data.</text>
</comment>
<dbReference type="SMART" id="SM00685">
    <property type="entry name" value="DM14"/>
    <property type="match status" value="3"/>
</dbReference>
<feature type="compositionally biased region" description="Basic and acidic residues" evidence="1">
    <location>
        <begin position="230"/>
        <end position="250"/>
    </location>
</feature>
<dbReference type="GO" id="GO:0001227">
    <property type="term" value="F:DNA-binding transcription repressor activity, RNA polymerase II-specific"/>
    <property type="evidence" value="ECO:0007669"/>
    <property type="project" value="InterPro"/>
</dbReference>
<reference evidence="3" key="2">
    <citation type="submission" date="2017-10" db="EMBL/GenBank/DDBJ databases">
        <title>Ladona fulva Genome sequencing and assembly.</title>
        <authorList>
            <person name="Murali S."/>
            <person name="Richards S."/>
            <person name="Bandaranaike D."/>
            <person name="Bellair M."/>
            <person name="Blankenburg K."/>
            <person name="Chao H."/>
            <person name="Dinh H."/>
            <person name="Doddapaneni H."/>
            <person name="Dugan-Rocha S."/>
            <person name="Elkadiri S."/>
            <person name="Gnanaolivu R."/>
            <person name="Hernandez B."/>
            <person name="Skinner E."/>
            <person name="Javaid M."/>
            <person name="Lee S."/>
            <person name="Li M."/>
            <person name="Ming W."/>
            <person name="Munidasa M."/>
            <person name="Muniz J."/>
            <person name="Nguyen L."/>
            <person name="Hughes D."/>
            <person name="Osuji N."/>
            <person name="Pu L.-L."/>
            <person name="Puazo M."/>
            <person name="Qu C."/>
            <person name="Quiroz J."/>
            <person name="Raj R."/>
            <person name="Weissenberger G."/>
            <person name="Xin Y."/>
            <person name="Zou X."/>
            <person name="Han Y."/>
            <person name="Worley K."/>
            <person name="Muzny D."/>
            <person name="Gibbs R."/>
        </authorList>
    </citation>
    <scope>NUCLEOTIDE SEQUENCE</scope>
    <source>
        <strain evidence="3">Sampled in the wild</strain>
    </source>
</reference>
<dbReference type="AlphaFoldDB" id="A0A8K0P0R6"/>
<feature type="compositionally biased region" description="Pro residues" evidence="1">
    <location>
        <begin position="419"/>
        <end position="437"/>
    </location>
</feature>
<reference evidence="3" key="1">
    <citation type="submission" date="2013-04" db="EMBL/GenBank/DDBJ databases">
        <authorList>
            <person name="Qu J."/>
            <person name="Murali S.C."/>
            <person name="Bandaranaike D."/>
            <person name="Bellair M."/>
            <person name="Blankenburg K."/>
            <person name="Chao H."/>
            <person name="Dinh H."/>
            <person name="Doddapaneni H."/>
            <person name="Downs B."/>
            <person name="Dugan-Rocha S."/>
            <person name="Elkadiri S."/>
            <person name="Gnanaolivu R.D."/>
            <person name="Hernandez B."/>
            <person name="Javaid M."/>
            <person name="Jayaseelan J.C."/>
            <person name="Lee S."/>
            <person name="Li M."/>
            <person name="Ming W."/>
            <person name="Munidasa M."/>
            <person name="Muniz J."/>
            <person name="Nguyen L."/>
            <person name="Ongeri F."/>
            <person name="Osuji N."/>
            <person name="Pu L.-L."/>
            <person name="Puazo M."/>
            <person name="Qu C."/>
            <person name="Quiroz J."/>
            <person name="Raj R."/>
            <person name="Weissenberger G."/>
            <person name="Xin Y."/>
            <person name="Zou X."/>
            <person name="Han Y."/>
            <person name="Richards S."/>
            <person name="Worley K."/>
            <person name="Muzny D."/>
            <person name="Gibbs R."/>
        </authorList>
    </citation>
    <scope>NUCLEOTIDE SEQUENCE</scope>
    <source>
        <strain evidence="3">Sampled in the wild</strain>
    </source>
</reference>
<sequence length="477" mass="51713">MICTETMFGRSKADKPKARRSGAPQLGIFDIPDEIDDFEPAEDDVDDDDLEAELLALASGGGSKPKRKTPAKIPPVNLDSMIAASLKDEPSDDDDSVNESDPELLAELGDIVEEPVEEVAVEKVPEVPKRVESNLQSLLNDRLQMYEKAEQNAKAAGESTRARRFSRGIKTIKDQLKQVKAGRVINEEDIPPPVALGERKAPSSEGGVTPSDASEPKNLEPAPLPPPPVIERKEAVSEPSPEDKVLNTLIERRNAYKQEALNAKKNDDKEAAMKCVRIVKQFDSVIAAVKSGQPVDLSEMPPMPGAVNVPHRAAPLPPPRRPKQENALVKSSEPDNADDNNQVAPEPPKDTPVSAPLPTPSSVLEALEQRLQRYQEAEKSAKEEGNSSKARRMGRIVKQYQSAISAHKNGKTVPFDELPTPPGFAPIPGQPAPPPLTIPNVDLTENEPEEEDQEDENKAPGKVVPAEKKVAAIPAPK</sequence>
<feature type="compositionally biased region" description="Acidic residues" evidence="1">
    <location>
        <begin position="90"/>
        <end position="101"/>
    </location>
</feature>
<gene>
    <name evidence="3" type="ORF">J437_LFUL003881</name>
</gene>
<organism evidence="3 4">
    <name type="scientific">Ladona fulva</name>
    <name type="common">Scarce chaser dragonfly</name>
    <name type="synonym">Libellula fulva</name>
    <dbReference type="NCBI Taxonomy" id="123851"/>
    <lineage>
        <taxon>Eukaryota</taxon>
        <taxon>Metazoa</taxon>
        <taxon>Ecdysozoa</taxon>
        <taxon>Arthropoda</taxon>
        <taxon>Hexapoda</taxon>
        <taxon>Insecta</taxon>
        <taxon>Pterygota</taxon>
        <taxon>Palaeoptera</taxon>
        <taxon>Odonata</taxon>
        <taxon>Epiprocta</taxon>
        <taxon>Anisoptera</taxon>
        <taxon>Libelluloidea</taxon>
        <taxon>Libellulidae</taxon>
        <taxon>Ladona</taxon>
    </lineage>
</organism>
<feature type="region of interest" description="Disordered" evidence="1">
    <location>
        <begin position="1"/>
        <end position="30"/>
    </location>
</feature>
<dbReference type="PANTHER" id="PTHR13076:SF9">
    <property type="entry name" value="COILED-COIL AND C2 DOMAIN-CONTAINING PROTEIN 1-LIKE"/>
    <property type="match status" value="1"/>
</dbReference>
<feature type="domain" description="DM14" evidence="2">
    <location>
        <begin position="246"/>
        <end position="304"/>
    </location>
</feature>
<feature type="region of interest" description="Disordered" evidence="1">
    <location>
        <begin position="293"/>
        <end position="477"/>
    </location>
</feature>
<evidence type="ECO:0000313" key="4">
    <source>
        <dbReference type="Proteomes" id="UP000792457"/>
    </source>
</evidence>
<evidence type="ECO:0000256" key="1">
    <source>
        <dbReference type="SAM" id="MobiDB-lite"/>
    </source>
</evidence>
<dbReference type="Pfam" id="PF21528">
    <property type="entry name" value="CC2D1A-B_DM14"/>
    <property type="match status" value="3"/>
</dbReference>
<feature type="region of interest" description="Disordered" evidence="1">
    <location>
        <begin position="56"/>
        <end position="101"/>
    </location>
</feature>
<dbReference type="InterPro" id="IPR039725">
    <property type="entry name" value="CC2D1A/B"/>
</dbReference>
<dbReference type="InterPro" id="IPR006608">
    <property type="entry name" value="CC2D1A/B_DM14"/>
</dbReference>
<proteinExistence type="predicted"/>
<feature type="non-terminal residue" evidence="3">
    <location>
        <position position="477"/>
    </location>
</feature>
<accession>A0A8K0P0R6</accession>
<dbReference type="OrthoDB" id="19996at2759"/>
<feature type="compositionally biased region" description="Basic and acidic residues" evidence="1">
    <location>
        <begin position="367"/>
        <end position="386"/>
    </location>
</feature>
<evidence type="ECO:0000259" key="2">
    <source>
        <dbReference type="SMART" id="SM00685"/>
    </source>
</evidence>
<dbReference type="Proteomes" id="UP000792457">
    <property type="component" value="Unassembled WGS sequence"/>
</dbReference>
<dbReference type="PANTHER" id="PTHR13076">
    <property type="entry name" value="COILED-COIL AND C2 DOMAIN-CONTAINING PROTEIN 1-LIKE"/>
    <property type="match status" value="1"/>
</dbReference>
<feature type="region of interest" description="Disordered" evidence="1">
    <location>
        <begin position="176"/>
        <end position="250"/>
    </location>
</feature>
<keyword evidence="4" id="KW-1185">Reference proteome</keyword>
<dbReference type="EMBL" id="KZ308371">
    <property type="protein sequence ID" value="KAG8228408.1"/>
    <property type="molecule type" value="Genomic_DNA"/>
</dbReference>
<evidence type="ECO:0000313" key="3">
    <source>
        <dbReference type="EMBL" id="KAG8228408.1"/>
    </source>
</evidence>
<feature type="domain" description="DM14" evidence="2">
    <location>
        <begin position="364"/>
        <end position="422"/>
    </location>
</feature>
<name>A0A8K0P0R6_LADFU</name>
<feature type="domain" description="DM14" evidence="2">
    <location>
        <begin position="137"/>
        <end position="194"/>
    </location>
</feature>
<feature type="compositionally biased region" description="Acidic residues" evidence="1">
    <location>
        <begin position="444"/>
        <end position="455"/>
    </location>
</feature>